<dbReference type="AlphaFoldDB" id="A0A4P9YAX9"/>
<dbReference type="InterPro" id="IPR011990">
    <property type="entry name" value="TPR-like_helical_dom_sf"/>
</dbReference>
<evidence type="ECO:0008006" key="4">
    <source>
        <dbReference type="Google" id="ProtNLM"/>
    </source>
</evidence>
<accession>A0A4P9YAX9</accession>
<evidence type="ECO:0000313" key="2">
    <source>
        <dbReference type="EMBL" id="RKP16356.1"/>
    </source>
</evidence>
<evidence type="ECO:0000313" key="3">
    <source>
        <dbReference type="Proteomes" id="UP000281549"/>
    </source>
</evidence>
<dbReference type="PANTHER" id="PTHR46128">
    <property type="entry name" value="MITOCHONDRIAL GROUP I INTRON SPLICING FACTOR CCM1"/>
    <property type="match status" value="1"/>
</dbReference>
<comment type="similarity">
    <text evidence="1">Belongs to the PPR family. P subfamily.</text>
</comment>
<feature type="non-terminal residue" evidence="2">
    <location>
        <position position="515"/>
    </location>
</feature>
<dbReference type="EMBL" id="ML006640">
    <property type="protein sequence ID" value="RKP16356.1"/>
    <property type="molecule type" value="Genomic_DNA"/>
</dbReference>
<dbReference type="InterPro" id="IPR050872">
    <property type="entry name" value="PPR_P_subfamily"/>
</dbReference>
<dbReference type="PANTHER" id="PTHR46128:SF124">
    <property type="entry name" value="PENTACOTRIPEPTIDE-REPEAT REGION OF PRORP DOMAIN-CONTAINING PROTEIN"/>
    <property type="match status" value="1"/>
</dbReference>
<dbReference type="Gene3D" id="1.25.40.10">
    <property type="entry name" value="Tetratricopeptide repeat domain"/>
    <property type="match status" value="1"/>
</dbReference>
<name>A0A4P9YAX9_ROZAC</name>
<sequence length="515" mass="59518">MLLCKTLASDPKTPPAVLMQILDTVTTEHRPVVKQSIFNAMIKNVNSFEQLNSLLELGSSGLHSKESLTLFLEGFYKHDRFDDLGMLIQRYNLMRISPSLQHVHFIIRHVDIENVPEVIDSFNSLYNIEPTEDTLAIFTEIVYERGLEARFSKRLTKMKNKYNLKLNINILNAKLKGLCKRGKPLLAWDAFQRALEEEKLEPNVHSLNILASGFVDIGENLLAKRVFTFSDDKYKIKLNKESLSIFSKIECNLNNSDVIKTIENLANIHKIAADVSSLKTIVKFHLDNDRLNEAEKALDFFKSNYLCYPSELILEYFIEFHCAKGNFEEALKQPQYFKANHKTIATLNSYLTLIKNISKCNEKSFVLKSIKNLVNKKLIPVSHEILQKVLQGSNDLNFAETVAKELSLNFTKDIAWDHINRNPELAYQLFNHFNKFKWNLEEFNTVLKFIVQKSKVEDAAQLVKGSMVKPNEVSLFWIVFGCYKQNKHPLMFEMVQWFSSIHKIEPNEDTEKILS</sequence>
<dbReference type="Proteomes" id="UP000281549">
    <property type="component" value="Unassembled WGS sequence"/>
</dbReference>
<gene>
    <name evidence="2" type="ORF">ROZALSC1DRAFT_31678</name>
</gene>
<evidence type="ECO:0000256" key="1">
    <source>
        <dbReference type="ARBA" id="ARBA00007626"/>
    </source>
</evidence>
<organism evidence="2 3">
    <name type="scientific">Rozella allomycis (strain CSF55)</name>
    <dbReference type="NCBI Taxonomy" id="988480"/>
    <lineage>
        <taxon>Eukaryota</taxon>
        <taxon>Fungi</taxon>
        <taxon>Fungi incertae sedis</taxon>
        <taxon>Cryptomycota</taxon>
        <taxon>Cryptomycota incertae sedis</taxon>
        <taxon>Rozella</taxon>
    </lineage>
</organism>
<protein>
    <recommendedName>
        <fullName evidence="4">Pentacotripeptide-repeat region of PRORP domain-containing protein</fullName>
    </recommendedName>
</protein>
<reference evidence="3" key="1">
    <citation type="journal article" date="2018" name="Nat. Microbiol.">
        <title>Leveraging single-cell genomics to expand the fungal tree of life.</title>
        <authorList>
            <person name="Ahrendt S.R."/>
            <person name="Quandt C.A."/>
            <person name="Ciobanu D."/>
            <person name="Clum A."/>
            <person name="Salamov A."/>
            <person name="Andreopoulos B."/>
            <person name="Cheng J.F."/>
            <person name="Woyke T."/>
            <person name="Pelin A."/>
            <person name="Henrissat B."/>
            <person name="Reynolds N.K."/>
            <person name="Benny G.L."/>
            <person name="Smith M.E."/>
            <person name="James T.Y."/>
            <person name="Grigoriev I.V."/>
        </authorList>
    </citation>
    <scope>NUCLEOTIDE SEQUENCE [LARGE SCALE GENOMIC DNA]</scope>
    <source>
        <strain evidence="3">CSF55</strain>
    </source>
</reference>
<proteinExistence type="inferred from homology"/>